<dbReference type="AlphaFoldDB" id="A0A0G0LQZ1"/>
<evidence type="ECO:0000256" key="2">
    <source>
        <dbReference type="ARBA" id="ARBA00022980"/>
    </source>
</evidence>
<evidence type="ECO:0000256" key="4">
    <source>
        <dbReference type="HAMAP-Rule" id="MF_01341"/>
    </source>
</evidence>
<evidence type="ECO:0000256" key="3">
    <source>
        <dbReference type="ARBA" id="ARBA00023274"/>
    </source>
</evidence>
<dbReference type="GO" id="GO:0019843">
    <property type="term" value="F:rRNA binding"/>
    <property type="evidence" value="ECO:0007669"/>
    <property type="project" value="UniProtKB-UniRule"/>
</dbReference>
<dbReference type="GO" id="GO:0006412">
    <property type="term" value="P:translation"/>
    <property type="evidence" value="ECO:0007669"/>
    <property type="project" value="UniProtKB-UniRule"/>
</dbReference>
<comment type="function">
    <text evidence="4">Binds to the 23S rRNA.</text>
</comment>
<comment type="caution">
    <text evidence="7">The sequence shown here is derived from an EMBL/GenBank/DDBJ whole genome shotgun (WGS) entry which is preliminary data.</text>
</comment>
<dbReference type="NCBIfam" id="TIGR01071">
    <property type="entry name" value="rplO_bact"/>
    <property type="match status" value="1"/>
</dbReference>
<evidence type="ECO:0000256" key="5">
    <source>
        <dbReference type="SAM" id="MobiDB-lite"/>
    </source>
</evidence>
<comment type="similarity">
    <text evidence="1 4">Belongs to the universal ribosomal protein uL15 family.</text>
</comment>
<dbReference type="EMBL" id="LBVO01000007">
    <property type="protein sequence ID" value="KKQ90400.1"/>
    <property type="molecule type" value="Genomic_DNA"/>
</dbReference>
<dbReference type="Gene3D" id="3.100.10.10">
    <property type="match status" value="1"/>
</dbReference>
<evidence type="ECO:0000313" key="8">
    <source>
        <dbReference type="Proteomes" id="UP000033934"/>
    </source>
</evidence>
<dbReference type="GO" id="GO:0022625">
    <property type="term" value="C:cytosolic large ribosomal subunit"/>
    <property type="evidence" value="ECO:0007669"/>
    <property type="project" value="TreeGrafter"/>
</dbReference>
<keyword evidence="4" id="KW-0699">rRNA-binding</keyword>
<reference evidence="7 8" key="1">
    <citation type="journal article" date="2015" name="Nature">
        <title>rRNA introns, odd ribosomes, and small enigmatic genomes across a large radiation of phyla.</title>
        <authorList>
            <person name="Brown C.T."/>
            <person name="Hug L.A."/>
            <person name="Thomas B.C."/>
            <person name="Sharon I."/>
            <person name="Castelle C.J."/>
            <person name="Singh A."/>
            <person name="Wilkins M.J."/>
            <person name="Williams K.H."/>
            <person name="Banfield J.F."/>
        </authorList>
    </citation>
    <scope>NUCLEOTIDE SEQUENCE [LARGE SCALE GENOMIC DNA]</scope>
</reference>
<comment type="subunit">
    <text evidence="4">Part of the 50S ribosomal subunit.</text>
</comment>
<dbReference type="InterPro" id="IPR021131">
    <property type="entry name" value="Ribosomal_uL15/eL18"/>
</dbReference>
<dbReference type="PATRIC" id="fig|1618334.3.peg.162"/>
<keyword evidence="2 4" id="KW-0689">Ribosomal protein</keyword>
<evidence type="ECO:0000313" key="7">
    <source>
        <dbReference type="EMBL" id="KKQ90400.1"/>
    </source>
</evidence>
<dbReference type="InterPro" id="IPR030878">
    <property type="entry name" value="Ribosomal_uL15"/>
</dbReference>
<accession>A0A0G0LQZ1</accession>
<evidence type="ECO:0000256" key="1">
    <source>
        <dbReference type="ARBA" id="ARBA00007320"/>
    </source>
</evidence>
<dbReference type="InterPro" id="IPR005749">
    <property type="entry name" value="Ribosomal_uL15_bac-type"/>
</dbReference>
<feature type="compositionally biased region" description="Gly residues" evidence="5">
    <location>
        <begin position="18"/>
        <end position="30"/>
    </location>
</feature>
<feature type="region of interest" description="Disordered" evidence="5">
    <location>
        <begin position="1"/>
        <end position="46"/>
    </location>
</feature>
<dbReference type="Proteomes" id="UP000033934">
    <property type="component" value="Unassembled WGS sequence"/>
</dbReference>
<dbReference type="Pfam" id="PF00828">
    <property type="entry name" value="Ribosomal_L27A"/>
    <property type="match status" value="1"/>
</dbReference>
<keyword evidence="4" id="KW-0694">RNA-binding</keyword>
<sequence>MNNLSKISKTRKRIARGSGSGTGTTAGRGTKGQKSRSGGNIHPRFQGGLLPLWQKLPKKDGIHPSSIKPIILNLDDLEKNYNEGDVVTLKNLEEKGLIKPHEYDKKGLKILASGKLTKKITFDENIPTSKKVNR</sequence>
<organism evidence="7 8">
    <name type="scientific">Berkelbacteria bacterium GW2011_GWA2_38_9</name>
    <dbReference type="NCBI Taxonomy" id="1618334"/>
    <lineage>
        <taxon>Bacteria</taxon>
        <taxon>Candidatus Berkelbacteria</taxon>
    </lineage>
</organism>
<dbReference type="HAMAP" id="MF_01341">
    <property type="entry name" value="Ribosomal_uL15"/>
    <property type="match status" value="1"/>
</dbReference>
<proteinExistence type="inferred from homology"/>
<dbReference type="PANTHER" id="PTHR12934">
    <property type="entry name" value="50S RIBOSOMAL PROTEIN L15"/>
    <property type="match status" value="1"/>
</dbReference>
<protein>
    <recommendedName>
        <fullName evidence="4">Large ribosomal subunit protein uL15</fullName>
    </recommendedName>
</protein>
<dbReference type="PANTHER" id="PTHR12934:SF11">
    <property type="entry name" value="LARGE RIBOSOMAL SUBUNIT PROTEIN UL15M"/>
    <property type="match status" value="1"/>
</dbReference>
<keyword evidence="3 4" id="KW-0687">Ribonucleoprotein</keyword>
<name>A0A0G0LQZ1_9BACT</name>
<dbReference type="InterPro" id="IPR036227">
    <property type="entry name" value="Ribosomal_uL15/eL18_sf"/>
</dbReference>
<gene>
    <name evidence="4" type="primary">rplO</name>
    <name evidence="7" type="ORF">UT11_C0007G0042</name>
</gene>
<evidence type="ECO:0000259" key="6">
    <source>
        <dbReference type="Pfam" id="PF00828"/>
    </source>
</evidence>
<dbReference type="SUPFAM" id="SSF52080">
    <property type="entry name" value="Ribosomal proteins L15p and L18e"/>
    <property type="match status" value="1"/>
</dbReference>
<dbReference type="GO" id="GO:0003735">
    <property type="term" value="F:structural constituent of ribosome"/>
    <property type="evidence" value="ECO:0007669"/>
    <property type="project" value="InterPro"/>
</dbReference>
<feature type="domain" description="Large ribosomal subunit protein uL15/eL18" evidence="6">
    <location>
        <begin position="72"/>
        <end position="122"/>
    </location>
</feature>